<comment type="similarity">
    <text evidence="3">Belongs to the SGS3 family.</text>
</comment>
<evidence type="ECO:0000259" key="6">
    <source>
        <dbReference type="Pfam" id="PF03470"/>
    </source>
</evidence>
<dbReference type="CDD" id="cd12266">
    <property type="entry name" value="RRM_like_XS"/>
    <property type="match status" value="1"/>
</dbReference>
<evidence type="ECO:0000256" key="3">
    <source>
        <dbReference type="ARBA" id="ARBA00024022"/>
    </source>
</evidence>
<feature type="compositionally biased region" description="Acidic residues" evidence="4">
    <location>
        <begin position="185"/>
        <end position="216"/>
    </location>
</feature>
<dbReference type="GO" id="GO:0051607">
    <property type="term" value="P:defense response to virus"/>
    <property type="evidence" value="ECO:0007669"/>
    <property type="project" value="InterPro"/>
</dbReference>
<feature type="region of interest" description="Disordered" evidence="4">
    <location>
        <begin position="1"/>
        <end position="227"/>
    </location>
</feature>
<dbReference type="PANTHER" id="PTHR46602:SF1">
    <property type="entry name" value="PROTEIN SUPPRESSOR OF GENE SILENCING 3"/>
    <property type="match status" value="1"/>
</dbReference>
<feature type="compositionally biased region" description="Polar residues" evidence="4">
    <location>
        <begin position="102"/>
        <end position="113"/>
    </location>
</feature>
<feature type="domain" description="XS" evidence="5">
    <location>
        <begin position="327"/>
        <end position="442"/>
    </location>
</feature>
<dbReference type="InterPro" id="IPR038588">
    <property type="entry name" value="XS_domain_sf"/>
</dbReference>
<evidence type="ECO:0000313" key="7">
    <source>
        <dbReference type="EMBL" id="KAJ3703896.1"/>
    </source>
</evidence>
<organism evidence="7 8">
    <name type="scientific">Rhynchospora tenuis</name>
    <dbReference type="NCBI Taxonomy" id="198213"/>
    <lineage>
        <taxon>Eukaryota</taxon>
        <taxon>Viridiplantae</taxon>
        <taxon>Streptophyta</taxon>
        <taxon>Embryophyta</taxon>
        <taxon>Tracheophyta</taxon>
        <taxon>Spermatophyta</taxon>
        <taxon>Magnoliopsida</taxon>
        <taxon>Liliopsida</taxon>
        <taxon>Poales</taxon>
        <taxon>Cyperaceae</taxon>
        <taxon>Cyperoideae</taxon>
        <taxon>Rhynchosporeae</taxon>
        <taxon>Rhynchospora</taxon>
    </lineage>
</organism>
<protein>
    <submittedName>
        <fullName evidence="7">Uncharacterized protein</fullName>
    </submittedName>
</protein>
<dbReference type="InterPro" id="IPR005381">
    <property type="entry name" value="Znf-XS_domain"/>
</dbReference>
<dbReference type="GO" id="GO:0031047">
    <property type="term" value="P:regulatory ncRNA-mediated gene silencing"/>
    <property type="evidence" value="ECO:0007669"/>
    <property type="project" value="UniProtKB-KW"/>
</dbReference>
<dbReference type="Proteomes" id="UP001210211">
    <property type="component" value="Unassembled WGS sequence"/>
</dbReference>
<gene>
    <name evidence="7" type="ORF">LUZ61_007601</name>
</gene>
<dbReference type="Pfam" id="PF03470">
    <property type="entry name" value="zf-XS"/>
    <property type="match status" value="1"/>
</dbReference>
<dbReference type="EMBL" id="JAMRDG010000001">
    <property type="protein sequence ID" value="KAJ3703896.1"/>
    <property type="molecule type" value="Genomic_DNA"/>
</dbReference>
<dbReference type="InterPro" id="IPR005380">
    <property type="entry name" value="XS_domain"/>
</dbReference>
<evidence type="ECO:0000259" key="5">
    <source>
        <dbReference type="Pfam" id="PF03468"/>
    </source>
</evidence>
<accession>A0AAD5ZTU6</accession>
<dbReference type="PANTHER" id="PTHR46602">
    <property type="entry name" value="PROTEIN SUPPRESSOR OF GENE SILENCING 3"/>
    <property type="match status" value="1"/>
</dbReference>
<dbReference type="Gene3D" id="3.30.70.2890">
    <property type="entry name" value="XS domain"/>
    <property type="match status" value="1"/>
</dbReference>
<feature type="compositionally biased region" description="Pro residues" evidence="4">
    <location>
        <begin position="138"/>
        <end position="155"/>
    </location>
</feature>
<feature type="compositionally biased region" description="Gly residues" evidence="4">
    <location>
        <begin position="81"/>
        <end position="96"/>
    </location>
</feature>
<dbReference type="Pfam" id="PF03468">
    <property type="entry name" value="XS"/>
    <property type="match status" value="1"/>
</dbReference>
<comment type="caution">
    <text evidence="7">The sequence shown here is derived from an EMBL/GenBank/DDBJ whole genome shotgun (WGS) entry which is preliminary data.</text>
</comment>
<name>A0AAD5ZTU6_9POAL</name>
<feature type="compositionally biased region" description="Pro residues" evidence="4">
    <location>
        <begin position="57"/>
        <end position="68"/>
    </location>
</feature>
<feature type="compositionally biased region" description="Pro residues" evidence="4">
    <location>
        <begin position="114"/>
        <end position="124"/>
    </location>
</feature>
<feature type="domain" description="Zinc finger-XS" evidence="6">
    <location>
        <begin position="256"/>
        <end position="294"/>
    </location>
</feature>
<reference evidence="7 8" key="1">
    <citation type="journal article" date="2022" name="Cell">
        <title>Repeat-based holocentromeres influence genome architecture and karyotype evolution.</title>
        <authorList>
            <person name="Hofstatter P.G."/>
            <person name="Thangavel G."/>
            <person name="Lux T."/>
            <person name="Neumann P."/>
            <person name="Vondrak T."/>
            <person name="Novak P."/>
            <person name="Zhang M."/>
            <person name="Costa L."/>
            <person name="Castellani M."/>
            <person name="Scott A."/>
            <person name="Toegelov H."/>
            <person name="Fuchs J."/>
            <person name="Mata-Sucre Y."/>
            <person name="Dias Y."/>
            <person name="Vanzela A.L.L."/>
            <person name="Huettel B."/>
            <person name="Almeida C.C.S."/>
            <person name="Simkova H."/>
            <person name="Souza G."/>
            <person name="Pedrosa-Harand A."/>
            <person name="Macas J."/>
            <person name="Mayer K.F.X."/>
            <person name="Houben A."/>
            <person name="Marques A."/>
        </authorList>
    </citation>
    <scope>NUCLEOTIDE SEQUENCE [LARGE SCALE GENOMIC DNA]</scope>
    <source>
        <strain evidence="7">RhyTen1mFocal</strain>
    </source>
</reference>
<keyword evidence="1" id="KW-0175">Coiled coil</keyword>
<evidence type="ECO:0000256" key="2">
    <source>
        <dbReference type="ARBA" id="ARBA00023158"/>
    </source>
</evidence>
<proteinExistence type="inferred from homology"/>
<sequence length="658" mass="75146">MNSQRGSGSRGDISDKGKAVLNMDPNNCDVSSLVIENQDDGWEVISKKNRNRSGPASAPPPVPAPVRQPGPYLTPNQPRWGGNGSGSGRGRNGSGSGFVNLNPKSGVNLVPNSGPNPNPWPVTPDPRKPVSRVNPRPQLVPPQQPMPPPSNPVVQPPLTGLSWAARARLAGSQPNVEVVPRPPESDQESDNATDDDDDDCDMADDSDDDLSDDYDSDASQKSHGTRKQNKWFKAFFDELDRLNVNEINEQTRQWHCPACANGPGAIDWYKGLQPLMTHAKTKGATRVKLHRELANLLEEELRRRGTSVIPVGEQYGKWQGLRQTTTDHEIVWPPMVVIMNTFLDTDENDKNIGMGNQELLDYFSSYAAKKARHSYGPRGHRGFSLLIFEADAVGYMEAERLHRHFEQQGTDRHGWDSKTKSRFLPGGKRQLFGYLALKEDLEDFNRHCQGKSRLKYDLRSYQEMVVEPMRQMNEDNQMLYRLRKDLVKQKQCTKVVEQTFGAVSKRLRDKVKDNDTVRERSRRNHEEIKEQLDYLENYFKEQIEEIHKATDEKEKNFHNQLQEERSMATQSEIEYDSTEDHELRKKKLELFITNLDRGVAEFKAERDMLMQLHEQKKVQRREEYLAKEMEEAKQLDASLTQLMEKYKQSTLHASSSNK</sequence>
<evidence type="ECO:0000256" key="1">
    <source>
        <dbReference type="ARBA" id="ARBA00023054"/>
    </source>
</evidence>
<dbReference type="AlphaFoldDB" id="A0AAD5ZTU6"/>
<evidence type="ECO:0000256" key="4">
    <source>
        <dbReference type="SAM" id="MobiDB-lite"/>
    </source>
</evidence>
<keyword evidence="8" id="KW-1185">Reference proteome</keyword>
<keyword evidence="2" id="KW-0943">RNA-mediated gene silencing</keyword>
<dbReference type="InterPro" id="IPR044287">
    <property type="entry name" value="SGS3"/>
</dbReference>
<evidence type="ECO:0000313" key="8">
    <source>
        <dbReference type="Proteomes" id="UP001210211"/>
    </source>
</evidence>